<keyword evidence="1" id="KW-0488">Methylation</keyword>
<feature type="transmembrane region" description="Helical" evidence="2">
    <location>
        <begin position="12"/>
        <end position="33"/>
    </location>
</feature>
<name>A0A2T4D8M5_9GAMM</name>
<evidence type="ECO:0000313" key="4">
    <source>
        <dbReference type="EMBL" id="PTB90118.1"/>
    </source>
</evidence>
<evidence type="ECO:0000313" key="5">
    <source>
        <dbReference type="Proteomes" id="UP000242087"/>
    </source>
</evidence>
<evidence type="ECO:0000313" key="3">
    <source>
        <dbReference type="EMBL" id="PTB83126.1"/>
    </source>
</evidence>
<proteinExistence type="predicted"/>
<dbReference type="InterPro" id="IPR000983">
    <property type="entry name" value="Bac_GSPG_pilin"/>
</dbReference>
<dbReference type="Proteomes" id="UP000242087">
    <property type="component" value="Unassembled WGS sequence"/>
</dbReference>
<dbReference type="RefSeq" id="WP_417656239.1">
    <property type="nucleotide sequence ID" value="NZ_JBLXDX010000001.1"/>
</dbReference>
<dbReference type="Pfam" id="PF16732">
    <property type="entry name" value="ComP_DUS"/>
    <property type="match status" value="1"/>
</dbReference>
<dbReference type="GO" id="GO:0015628">
    <property type="term" value="P:protein secretion by the type II secretion system"/>
    <property type="evidence" value="ECO:0007669"/>
    <property type="project" value="InterPro"/>
</dbReference>
<dbReference type="InterPro" id="IPR031982">
    <property type="entry name" value="PilE-like"/>
</dbReference>
<keyword evidence="2" id="KW-1133">Transmembrane helix</keyword>
<gene>
    <name evidence="4" type="ORF">C9927_00770</name>
    <name evidence="3" type="ORF">C9986_01035</name>
</gene>
<organism evidence="4 5">
    <name type="scientific">Pseudidiomarina aestuarii</name>
    <dbReference type="NCBI Taxonomy" id="624146"/>
    <lineage>
        <taxon>Bacteria</taxon>
        <taxon>Pseudomonadati</taxon>
        <taxon>Pseudomonadota</taxon>
        <taxon>Gammaproteobacteria</taxon>
        <taxon>Alteromonadales</taxon>
        <taxon>Idiomarinaceae</taxon>
        <taxon>Pseudidiomarina</taxon>
    </lineage>
</organism>
<dbReference type="InterPro" id="IPR012902">
    <property type="entry name" value="N_methyl_site"/>
</dbReference>
<keyword evidence="2" id="KW-0472">Membrane</keyword>
<dbReference type="EMBL" id="PYVF01000005">
    <property type="protein sequence ID" value="PTB90118.1"/>
    <property type="molecule type" value="Genomic_DNA"/>
</dbReference>
<accession>A0A2T4D8M5</accession>
<evidence type="ECO:0000256" key="2">
    <source>
        <dbReference type="SAM" id="Phobius"/>
    </source>
</evidence>
<evidence type="ECO:0000256" key="1">
    <source>
        <dbReference type="ARBA" id="ARBA00022481"/>
    </source>
</evidence>
<protein>
    <submittedName>
        <fullName evidence="4">Type IV pilin</fullName>
    </submittedName>
</protein>
<keyword evidence="2" id="KW-0812">Transmembrane</keyword>
<dbReference type="EMBL" id="PYVS01000011">
    <property type="protein sequence ID" value="PTB83126.1"/>
    <property type="molecule type" value="Genomic_DNA"/>
</dbReference>
<comment type="caution">
    <text evidence="4">The sequence shown here is derived from an EMBL/GenBank/DDBJ whole genome shotgun (WGS) entry which is preliminary data.</text>
</comment>
<dbReference type="Pfam" id="PF07963">
    <property type="entry name" value="N_methyl"/>
    <property type="match status" value="1"/>
</dbReference>
<dbReference type="GO" id="GO:0043683">
    <property type="term" value="P:type IV pilus assembly"/>
    <property type="evidence" value="ECO:0007669"/>
    <property type="project" value="InterPro"/>
</dbReference>
<dbReference type="AlphaFoldDB" id="A0A2T4D8M5"/>
<dbReference type="InterPro" id="IPR045584">
    <property type="entry name" value="Pilin-like"/>
</dbReference>
<dbReference type="PROSITE" id="PS00409">
    <property type="entry name" value="PROKAR_NTER_METHYL"/>
    <property type="match status" value="1"/>
</dbReference>
<evidence type="ECO:0000313" key="6">
    <source>
        <dbReference type="Proteomes" id="UP000243022"/>
    </source>
</evidence>
<dbReference type="NCBIfam" id="TIGR02532">
    <property type="entry name" value="IV_pilin_GFxxxE"/>
    <property type="match status" value="1"/>
</dbReference>
<reference evidence="5 6" key="1">
    <citation type="submission" date="2018-03" db="EMBL/GenBank/DDBJ databases">
        <title>Cross-interface Injection: A General Nanoliter Liquid Handling Method Applied to Single Cells Genome Amplification Automated Nanoliter Liquid Handling Applied to Single Cell Multiple Displacement Amplification.</title>
        <authorList>
            <person name="Yun J."/>
            <person name="Xu P."/>
            <person name="Xu J."/>
            <person name="Dai X."/>
            <person name="Wang Y."/>
            <person name="Zheng X."/>
            <person name="Cao C."/>
            <person name="Yi Q."/>
            <person name="Zhu Y."/>
            <person name="Wang L."/>
            <person name="Dong Z."/>
            <person name="Huang Y."/>
            <person name="Huang L."/>
            <person name="Du W."/>
        </authorList>
    </citation>
    <scope>NUCLEOTIDE SEQUENCE [LARGE SCALE GENOMIC DNA]</scope>
    <source>
        <strain evidence="4 5">A12-4</strain>
        <strain evidence="3 6">Z-E1-2</strain>
    </source>
</reference>
<dbReference type="Proteomes" id="UP000243022">
    <property type="component" value="Unassembled WGS sequence"/>
</dbReference>
<dbReference type="PRINTS" id="PR00813">
    <property type="entry name" value="BCTERIALGSPG"/>
</dbReference>
<dbReference type="SUPFAM" id="SSF54523">
    <property type="entry name" value="Pili subunits"/>
    <property type="match status" value="1"/>
</dbReference>
<dbReference type="GO" id="GO:0015627">
    <property type="term" value="C:type II protein secretion system complex"/>
    <property type="evidence" value="ECO:0007669"/>
    <property type="project" value="InterPro"/>
</dbReference>
<dbReference type="Gene3D" id="3.30.700.10">
    <property type="entry name" value="Glycoprotein, Type 4 Pilin"/>
    <property type="match status" value="1"/>
</dbReference>
<sequence>MQVKNKLRGITLIELMVAIAIIGIIGAIAYPSYVDYVREARRADAISQLLTMQMAQEEWRLRNAAYAELADLPITVNSEFYNFSTSNIGAETYTLTATATGGQANDSGCEALTLNQNDQRTPADCWN</sequence>